<dbReference type="EMBL" id="JBHTIS010000209">
    <property type="protein sequence ID" value="MFD1045108.1"/>
    <property type="molecule type" value="Genomic_DNA"/>
</dbReference>
<dbReference type="Proteomes" id="UP001597045">
    <property type="component" value="Unassembled WGS sequence"/>
</dbReference>
<gene>
    <name evidence="1" type="ORF">ACFQ1S_05635</name>
</gene>
<evidence type="ECO:0000313" key="2">
    <source>
        <dbReference type="Proteomes" id="UP001597045"/>
    </source>
</evidence>
<protein>
    <submittedName>
        <fullName evidence="1">DUF4254 domain-containing protein</fullName>
    </submittedName>
</protein>
<organism evidence="1 2">
    <name type="scientific">Kibdelosporangium lantanae</name>
    <dbReference type="NCBI Taxonomy" id="1497396"/>
    <lineage>
        <taxon>Bacteria</taxon>
        <taxon>Bacillati</taxon>
        <taxon>Actinomycetota</taxon>
        <taxon>Actinomycetes</taxon>
        <taxon>Pseudonocardiales</taxon>
        <taxon>Pseudonocardiaceae</taxon>
        <taxon>Kibdelosporangium</taxon>
    </lineage>
</organism>
<accession>A0ABW3M3K3</accession>
<proteinExistence type="predicted"/>
<keyword evidence="2" id="KW-1185">Reference proteome</keyword>
<name>A0ABW3M3K3_9PSEU</name>
<evidence type="ECO:0000313" key="1">
    <source>
        <dbReference type="EMBL" id="MFD1045108.1"/>
    </source>
</evidence>
<comment type="caution">
    <text evidence="1">The sequence shown here is derived from an EMBL/GenBank/DDBJ whole genome shotgun (WGS) entry which is preliminary data.</text>
</comment>
<dbReference type="InterPro" id="IPR025350">
    <property type="entry name" value="DUF4254"/>
</dbReference>
<dbReference type="Pfam" id="PF14063">
    <property type="entry name" value="DUF4254"/>
    <property type="match status" value="1"/>
</dbReference>
<reference evidence="2" key="1">
    <citation type="journal article" date="2019" name="Int. J. Syst. Evol. Microbiol.">
        <title>The Global Catalogue of Microorganisms (GCM) 10K type strain sequencing project: providing services to taxonomists for standard genome sequencing and annotation.</title>
        <authorList>
            <consortium name="The Broad Institute Genomics Platform"/>
            <consortium name="The Broad Institute Genome Sequencing Center for Infectious Disease"/>
            <person name="Wu L."/>
            <person name="Ma J."/>
        </authorList>
    </citation>
    <scope>NUCLEOTIDE SEQUENCE [LARGE SCALE GENOMIC DNA]</scope>
    <source>
        <strain evidence="2">JCM 31486</strain>
    </source>
</reference>
<sequence length="100" mass="11078">VALIEQIDRWALTALPAPRGRRDAAVHTETLGQVVDRLIQAWTLWHLLDTTDNPSDQKSSQAALDRVTELSIGYDDLVNDLLGGRRRLPCHQMPVGPAEA</sequence>
<feature type="non-terminal residue" evidence="1">
    <location>
        <position position="1"/>
    </location>
</feature>